<keyword evidence="2" id="KW-0695">RNA-directed DNA polymerase</keyword>
<sequence length="222" mass="25136">MAFEGRKPARPLTTAGVNIDWVDNHQYLGVWLDSNLRMREHVQMLEDRVEARTNILHSLTRRSDGASHAVRKVFYTHAIRSIIDYSAPCLILASTANFNKLERLQNRSLRLILSAPLWTKVLNLRAETHLPAIGERIKAITAELIVKMSHSPRPFIPPARVFAAAERDPALFTKKTWARDAAAALREADILETIREKGEDAPHPTFAPSHPWRPPLPTTIHD</sequence>
<proteinExistence type="predicted"/>
<feature type="compositionally biased region" description="Pro residues" evidence="1">
    <location>
        <begin position="211"/>
        <end position="222"/>
    </location>
</feature>
<dbReference type="OrthoDB" id="6366904at2759"/>
<feature type="region of interest" description="Disordered" evidence="1">
    <location>
        <begin position="199"/>
        <end position="222"/>
    </location>
</feature>
<evidence type="ECO:0000313" key="2">
    <source>
        <dbReference type="EMBL" id="MPC86438.1"/>
    </source>
</evidence>
<keyword evidence="3" id="KW-1185">Reference proteome</keyword>
<dbReference type="EMBL" id="VSRR010071446">
    <property type="protein sequence ID" value="MPC86438.1"/>
    <property type="molecule type" value="Genomic_DNA"/>
</dbReference>
<evidence type="ECO:0000256" key="1">
    <source>
        <dbReference type="SAM" id="MobiDB-lite"/>
    </source>
</evidence>
<protein>
    <submittedName>
        <fullName evidence="2">Putative RNA-directed DNA polymerase from transposon BS</fullName>
    </submittedName>
</protein>
<gene>
    <name evidence="2" type="primary">RTase_1</name>
    <name evidence="2" type="ORF">E2C01_081266</name>
</gene>
<reference evidence="2 3" key="1">
    <citation type="submission" date="2019-05" db="EMBL/GenBank/DDBJ databases">
        <title>Another draft genome of Portunus trituberculatus and its Hox gene families provides insights of decapod evolution.</title>
        <authorList>
            <person name="Jeong J.-H."/>
            <person name="Song I."/>
            <person name="Kim S."/>
            <person name="Choi T."/>
            <person name="Kim D."/>
            <person name="Ryu S."/>
            <person name="Kim W."/>
        </authorList>
    </citation>
    <scope>NUCLEOTIDE SEQUENCE [LARGE SCALE GENOMIC DNA]</scope>
    <source>
        <tissue evidence="2">Muscle</tissue>
    </source>
</reference>
<accession>A0A5B7J0N0</accession>
<keyword evidence="2" id="KW-0548">Nucleotidyltransferase</keyword>
<dbReference type="GO" id="GO:0003964">
    <property type="term" value="F:RNA-directed DNA polymerase activity"/>
    <property type="evidence" value="ECO:0007669"/>
    <property type="project" value="UniProtKB-KW"/>
</dbReference>
<dbReference type="Proteomes" id="UP000324222">
    <property type="component" value="Unassembled WGS sequence"/>
</dbReference>
<keyword evidence="2" id="KW-0808">Transferase</keyword>
<organism evidence="2 3">
    <name type="scientific">Portunus trituberculatus</name>
    <name type="common">Swimming crab</name>
    <name type="synonym">Neptunus trituberculatus</name>
    <dbReference type="NCBI Taxonomy" id="210409"/>
    <lineage>
        <taxon>Eukaryota</taxon>
        <taxon>Metazoa</taxon>
        <taxon>Ecdysozoa</taxon>
        <taxon>Arthropoda</taxon>
        <taxon>Crustacea</taxon>
        <taxon>Multicrustacea</taxon>
        <taxon>Malacostraca</taxon>
        <taxon>Eumalacostraca</taxon>
        <taxon>Eucarida</taxon>
        <taxon>Decapoda</taxon>
        <taxon>Pleocyemata</taxon>
        <taxon>Brachyura</taxon>
        <taxon>Eubrachyura</taxon>
        <taxon>Portunoidea</taxon>
        <taxon>Portunidae</taxon>
        <taxon>Portuninae</taxon>
        <taxon>Portunus</taxon>
    </lineage>
</organism>
<comment type="caution">
    <text evidence="2">The sequence shown here is derived from an EMBL/GenBank/DDBJ whole genome shotgun (WGS) entry which is preliminary data.</text>
</comment>
<evidence type="ECO:0000313" key="3">
    <source>
        <dbReference type="Proteomes" id="UP000324222"/>
    </source>
</evidence>
<dbReference type="AlphaFoldDB" id="A0A5B7J0N0"/>
<name>A0A5B7J0N0_PORTR</name>